<feature type="repeat" description="TPR" evidence="3">
    <location>
        <begin position="7"/>
        <end position="40"/>
    </location>
</feature>
<dbReference type="PANTHER" id="PTHR44943">
    <property type="entry name" value="CELLULOSE SYNTHASE OPERON PROTEIN C"/>
    <property type="match status" value="1"/>
</dbReference>
<dbReference type="Pfam" id="PF13432">
    <property type="entry name" value="TPR_16"/>
    <property type="match status" value="1"/>
</dbReference>
<dbReference type="EMBL" id="CP036150">
    <property type="protein sequence ID" value="QEN09948.1"/>
    <property type="molecule type" value="Genomic_DNA"/>
</dbReference>
<dbReference type="AlphaFoldDB" id="A0A5C1QRF3"/>
<evidence type="ECO:0000256" key="2">
    <source>
        <dbReference type="ARBA" id="ARBA00022803"/>
    </source>
</evidence>
<evidence type="ECO:0000313" key="5">
    <source>
        <dbReference type="Proteomes" id="UP000324209"/>
    </source>
</evidence>
<dbReference type="OrthoDB" id="358982at2"/>
<dbReference type="PROSITE" id="PS50005">
    <property type="entry name" value="TPR"/>
    <property type="match status" value="3"/>
</dbReference>
<dbReference type="SMART" id="SM00028">
    <property type="entry name" value="TPR"/>
    <property type="match status" value="4"/>
</dbReference>
<proteinExistence type="predicted"/>
<dbReference type="KEGG" id="ock:EXM22_15760"/>
<feature type="repeat" description="TPR" evidence="3">
    <location>
        <begin position="109"/>
        <end position="142"/>
    </location>
</feature>
<dbReference type="InterPro" id="IPR019734">
    <property type="entry name" value="TPR_rpt"/>
</dbReference>
<sequence>MKGPVSVEELVALGVSYSEQGKRIKAKDCFRKALELLPEDPVISYNLALELMEEENWFESLTLLNQAVNGEPDNPDFWCERGIVLFRLNRFEEAEESYDLALTYGEEDSRLWNSLGVLRFATEEYKDAEIFFRRAIELDRKNSDAWFNLADTLDELNNKKGSREARRVFEELLLEEADES</sequence>
<organism evidence="4 5">
    <name type="scientific">Oceanispirochaeta crateris</name>
    <dbReference type="NCBI Taxonomy" id="2518645"/>
    <lineage>
        <taxon>Bacteria</taxon>
        <taxon>Pseudomonadati</taxon>
        <taxon>Spirochaetota</taxon>
        <taxon>Spirochaetia</taxon>
        <taxon>Spirochaetales</taxon>
        <taxon>Spirochaetaceae</taxon>
        <taxon>Oceanispirochaeta</taxon>
    </lineage>
</organism>
<dbReference type="InterPro" id="IPR013105">
    <property type="entry name" value="TPR_2"/>
</dbReference>
<gene>
    <name evidence="4" type="ORF">EXM22_15760</name>
</gene>
<dbReference type="InterPro" id="IPR011990">
    <property type="entry name" value="TPR-like_helical_dom_sf"/>
</dbReference>
<evidence type="ECO:0000256" key="3">
    <source>
        <dbReference type="PROSITE-ProRule" id="PRU00339"/>
    </source>
</evidence>
<keyword evidence="1" id="KW-0677">Repeat</keyword>
<accession>A0A5C1QRF3</accession>
<keyword evidence="2 3" id="KW-0802">TPR repeat</keyword>
<dbReference type="Pfam" id="PF07719">
    <property type="entry name" value="TPR_2"/>
    <property type="match status" value="1"/>
</dbReference>
<feature type="repeat" description="TPR" evidence="3">
    <location>
        <begin position="75"/>
        <end position="108"/>
    </location>
</feature>
<reference evidence="4 5" key="1">
    <citation type="submission" date="2019-02" db="EMBL/GenBank/DDBJ databases">
        <title>Complete Genome Sequence and Methylome Analysis of free living Spirochaetas.</title>
        <authorList>
            <person name="Fomenkov A."/>
            <person name="Dubinina G."/>
            <person name="Leshcheva N."/>
            <person name="Mikheeva N."/>
            <person name="Grabovich M."/>
            <person name="Vincze T."/>
            <person name="Roberts R.J."/>
        </authorList>
    </citation>
    <scope>NUCLEOTIDE SEQUENCE [LARGE SCALE GENOMIC DNA]</scope>
    <source>
        <strain evidence="4 5">K2</strain>
    </source>
</reference>
<dbReference type="Gene3D" id="1.25.40.10">
    <property type="entry name" value="Tetratricopeptide repeat domain"/>
    <property type="match status" value="1"/>
</dbReference>
<keyword evidence="5" id="KW-1185">Reference proteome</keyword>
<dbReference type="Proteomes" id="UP000324209">
    <property type="component" value="Chromosome"/>
</dbReference>
<dbReference type="RefSeq" id="WP_149488014.1">
    <property type="nucleotide sequence ID" value="NZ_CP036150.1"/>
</dbReference>
<evidence type="ECO:0000313" key="4">
    <source>
        <dbReference type="EMBL" id="QEN09948.1"/>
    </source>
</evidence>
<name>A0A5C1QRF3_9SPIO</name>
<protein>
    <submittedName>
        <fullName evidence="4">Tetratricopeptide repeat protein</fullName>
    </submittedName>
</protein>
<dbReference type="SUPFAM" id="SSF48452">
    <property type="entry name" value="TPR-like"/>
    <property type="match status" value="1"/>
</dbReference>
<dbReference type="PANTHER" id="PTHR44943:SF4">
    <property type="entry name" value="TPR REPEAT-CONTAINING PROTEIN MJ0798"/>
    <property type="match status" value="1"/>
</dbReference>
<evidence type="ECO:0000256" key="1">
    <source>
        <dbReference type="ARBA" id="ARBA00022737"/>
    </source>
</evidence>
<dbReference type="InterPro" id="IPR051685">
    <property type="entry name" value="Ycf3/AcsC/BcsC/TPR_MFPF"/>
</dbReference>